<evidence type="ECO:0000256" key="11">
    <source>
        <dbReference type="ARBA" id="ARBA00048684"/>
    </source>
</evidence>
<keyword evidence="8 12" id="KW-0554">One-carbon metabolism</keyword>
<comment type="catalytic activity">
    <reaction evidence="11 12">
        <text>5,10-methenyl-5,6,7,8-tetrahydromethanopterin + H2O = N(5)-formyl-5,6,7,8-tetrahydromethanopterin + H(+)</text>
        <dbReference type="Rhea" id="RHEA:19053"/>
        <dbReference type="ChEBI" id="CHEBI:15377"/>
        <dbReference type="ChEBI" id="CHEBI:15378"/>
        <dbReference type="ChEBI" id="CHEBI:58018"/>
        <dbReference type="ChEBI" id="CHEBI:58337"/>
        <dbReference type="EC" id="3.5.4.27"/>
    </reaction>
</comment>
<evidence type="ECO:0000256" key="2">
    <source>
        <dbReference type="ARBA" id="ARBA00004496"/>
    </source>
</evidence>
<evidence type="ECO:0000256" key="6">
    <source>
        <dbReference type="ARBA" id="ARBA00020597"/>
    </source>
</evidence>
<dbReference type="OrthoDB" id="241529at2"/>
<evidence type="ECO:0000256" key="12">
    <source>
        <dbReference type="HAMAP-Rule" id="MF_00486"/>
    </source>
</evidence>
<evidence type="ECO:0000256" key="4">
    <source>
        <dbReference type="ARBA" id="ARBA00006902"/>
    </source>
</evidence>
<comment type="subcellular location">
    <subcellularLocation>
        <location evidence="2 12">Cytoplasm</location>
    </subcellularLocation>
</comment>
<dbReference type="SUPFAM" id="SSF56199">
    <property type="entry name" value="Methenyltetrahydromethanopterin cyclohydrolase"/>
    <property type="match status" value="1"/>
</dbReference>
<evidence type="ECO:0000256" key="1">
    <source>
        <dbReference type="ARBA" id="ARBA00004058"/>
    </source>
</evidence>
<comment type="function">
    <text evidence="1 12">Catalyzes the hydrolysis of methenyl-H(4)MPT(+) to 5-formyl-H(4)MPT.</text>
</comment>
<evidence type="ECO:0000313" key="14">
    <source>
        <dbReference type="Proteomes" id="UP000199518"/>
    </source>
</evidence>
<evidence type="ECO:0000256" key="7">
    <source>
        <dbReference type="ARBA" id="ARBA00022490"/>
    </source>
</evidence>
<sequence>MLVEEELDEAPLNDLAWDLVHQVLSRLDELRIDAVAGFGPGVLLDFGVDAPGSLAAGLALVEICMAGLCEVSLTAGQLCGLGWPMLCVQTDNPVEACLLSQYAGWKIKTDEYFAIGSGPMRAAAAKEPLFERLQYKEICDGVVGILESSQLPGPDIVEMIAADCGVSPDHVALLVAPTASLAGTMQVVARSVETALHKLSELGFDITRVDSAQGSAPVPPVAADDLTGIGRTNDAILYGARVTLWVTGDDESIRELGPRLPSSGSSQHGRPFLEIFEEAGQDFYKIDPLLFSPAQVVFHNVESGRVHHFGQVNEDILKLSFGL</sequence>
<evidence type="ECO:0000256" key="10">
    <source>
        <dbReference type="ARBA" id="ARBA00030468"/>
    </source>
</evidence>
<dbReference type="Gene3D" id="3.30.1030.10">
    <property type="entry name" value="Methenyltetrahydromethanopterin Cyclohydrolase, Chain A, domain 2"/>
    <property type="match status" value="1"/>
</dbReference>
<dbReference type="RefSeq" id="WP_092046600.1">
    <property type="nucleotide sequence ID" value="NZ_FOQD01000001.1"/>
</dbReference>
<dbReference type="NCBIfam" id="TIGR03120">
    <property type="entry name" value="one_C_mch"/>
    <property type="match status" value="1"/>
</dbReference>
<evidence type="ECO:0000256" key="8">
    <source>
        <dbReference type="ARBA" id="ARBA00022563"/>
    </source>
</evidence>
<comment type="pathway">
    <text evidence="3 12">One-carbon metabolism; formaldehyde degradation; formate from formaldehyde (H(4)MPT route): step 3/5.</text>
</comment>
<protein>
    <recommendedName>
        <fullName evidence="6 12">Methenyltetrahydromethanopterin cyclohydrolase</fullName>
        <ecNumber evidence="5 12">3.5.4.27</ecNumber>
    </recommendedName>
    <alternativeName>
        <fullName evidence="10 12">Methenyl-H4MPT cyclohydrolase</fullName>
    </alternativeName>
</protein>
<dbReference type="GO" id="GO:0046294">
    <property type="term" value="P:formaldehyde catabolic process"/>
    <property type="evidence" value="ECO:0007669"/>
    <property type="project" value="UniProtKB-UniRule"/>
</dbReference>
<dbReference type="GO" id="GO:0018759">
    <property type="term" value="F:methenyltetrahydromethanopterin cyclohydrolase activity"/>
    <property type="evidence" value="ECO:0007669"/>
    <property type="project" value="UniProtKB-UniRule"/>
</dbReference>
<dbReference type="GO" id="GO:0005737">
    <property type="term" value="C:cytoplasm"/>
    <property type="evidence" value="ECO:0007669"/>
    <property type="project" value="UniProtKB-SubCell"/>
</dbReference>
<proteinExistence type="inferred from homology"/>
<keyword evidence="7 12" id="KW-0963">Cytoplasm</keyword>
<dbReference type="Pfam" id="PF02289">
    <property type="entry name" value="MCH"/>
    <property type="match status" value="1"/>
</dbReference>
<reference evidence="14" key="1">
    <citation type="submission" date="2016-10" db="EMBL/GenBank/DDBJ databases">
        <authorList>
            <person name="Varghese N."/>
            <person name="Submissions S."/>
        </authorList>
    </citation>
    <scope>NUCLEOTIDE SEQUENCE [LARGE SCALE GENOMIC DNA]</scope>
    <source>
        <strain evidence="14">DSM 26348</strain>
    </source>
</reference>
<evidence type="ECO:0000256" key="3">
    <source>
        <dbReference type="ARBA" id="ARBA00005087"/>
    </source>
</evidence>
<dbReference type="GO" id="GO:0006730">
    <property type="term" value="P:one-carbon metabolic process"/>
    <property type="evidence" value="ECO:0007669"/>
    <property type="project" value="UniProtKB-UniRule"/>
</dbReference>
<dbReference type="STRING" id="1576369.SAMN05421753_1017"/>
<dbReference type="UniPathway" id="UPA00562">
    <property type="reaction ID" value="UER00703"/>
</dbReference>
<evidence type="ECO:0000313" key="13">
    <source>
        <dbReference type="EMBL" id="SFH52350.1"/>
    </source>
</evidence>
<organism evidence="13 14">
    <name type="scientific">Planctomicrobium piriforme</name>
    <dbReference type="NCBI Taxonomy" id="1576369"/>
    <lineage>
        <taxon>Bacteria</taxon>
        <taxon>Pseudomonadati</taxon>
        <taxon>Planctomycetota</taxon>
        <taxon>Planctomycetia</taxon>
        <taxon>Planctomycetales</taxon>
        <taxon>Planctomycetaceae</taxon>
        <taxon>Planctomicrobium</taxon>
    </lineage>
</organism>
<dbReference type="AlphaFoldDB" id="A0A1I3AQU3"/>
<evidence type="ECO:0000256" key="5">
    <source>
        <dbReference type="ARBA" id="ARBA00012765"/>
    </source>
</evidence>
<dbReference type="Proteomes" id="UP000199518">
    <property type="component" value="Unassembled WGS sequence"/>
</dbReference>
<name>A0A1I3AQU3_9PLAN</name>
<gene>
    <name evidence="12" type="primary">mch</name>
    <name evidence="13" type="ORF">SAMN05421753_1017</name>
</gene>
<keyword evidence="14" id="KW-1185">Reference proteome</keyword>
<dbReference type="EMBL" id="FOQD01000001">
    <property type="protein sequence ID" value="SFH52350.1"/>
    <property type="molecule type" value="Genomic_DNA"/>
</dbReference>
<comment type="similarity">
    <text evidence="4 12">Belongs to the MCH family.</text>
</comment>
<dbReference type="Gene3D" id="3.10.340.11">
    <property type="entry name" value="Methenyltetrahydromethanopterin Cyclohydrolase, Chain A, domain 1"/>
    <property type="match status" value="1"/>
</dbReference>
<dbReference type="EC" id="3.5.4.27" evidence="5 12"/>
<accession>A0A1I3AQU3</accession>
<keyword evidence="9 12" id="KW-0378">Hydrolase</keyword>
<evidence type="ECO:0000256" key="9">
    <source>
        <dbReference type="ARBA" id="ARBA00022801"/>
    </source>
</evidence>
<dbReference type="HAMAP" id="MF_00486">
    <property type="entry name" value="McH"/>
    <property type="match status" value="1"/>
</dbReference>
<dbReference type="InterPro" id="IPR003209">
    <property type="entry name" value="METHMP_CycHdrlase"/>
</dbReference>